<feature type="non-terminal residue" evidence="2">
    <location>
        <position position="1"/>
    </location>
</feature>
<reference evidence="2 3" key="1">
    <citation type="submission" date="2015-09" db="EMBL/GenBank/DDBJ databases">
        <title>Draft genome of the scarab beetle Oryctes borbonicus.</title>
        <authorList>
            <person name="Meyer J.M."/>
            <person name="Markov G.V."/>
            <person name="Baskaran P."/>
            <person name="Herrmann M."/>
            <person name="Sommer R.J."/>
            <person name="Roedelsperger C."/>
        </authorList>
    </citation>
    <scope>NUCLEOTIDE SEQUENCE [LARGE SCALE GENOMIC DNA]</scope>
    <source>
        <strain evidence="2">OB123</strain>
        <tissue evidence="2">Whole animal</tissue>
    </source>
</reference>
<dbReference type="AlphaFoldDB" id="A0A0T6BD61"/>
<feature type="compositionally biased region" description="Low complexity" evidence="1">
    <location>
        <begin position="58"/>
        <end position="74"/>
    </location>
</feature>
<dbReference type="Proteomes" id="UP000051574">
    <property type="component" value="Unassembled WGS sequence"/>
</dbReference>
<name>A0A0T6BD61_9SCAR</name>
<dbReference type="EMBL" id="LJIG01001758">
    <property type="protein sequence ID" value="KRT85182.1"/>
    <property type="molecule type" value="Genomic_DNA"/>
</dbReference>
<evidence type="ECO:0000313" key="2">
    <source>
        <dbReference type="EMBL" id="KRT85182.1"/>
    </source>
</evidence>
<feature type="region of interest" description="Disordered" evidence="1">
    <location>
        <begin position="1"/>
        <end position="74"/>
    </location>
</feature>
<evidence type="ECO:0000313" key="3">
    <source>
        <dbReference type="Proteomes" id="UP000051574"/>
    </source>
</evidence>
<feature type="compositionally biased region" description="Low complexity" evidence="1">
    <location>
        <begin position="1"/>
        <end position="17"/>
    </location>
</feature>
<keyword evidence="3" id="KW-1185">Reference proteome</keyword>
<sequence>GSISSDCSSCKHSSINSVTNSNQEPFYLHPPLSTRSLEAPHAPHDGLYINPMNNHRNSISSCDSSSGSGSIQSESFYLHNPGEVIYNRVKDLFETNSGKQQTQQSQQQQSIQSQQTNPNNLSALTGI</sequence>
<evidence type="ECO:0000256" key="1">
    <source>
        <dbReference type="SAM" id="MobiDB-lite"/>
    </source>
</evidence>
<feature type="non-terminal residue" evidence="2">
    <location>
        <position position="127"/>
    </location>
</feature>
<proteinExistence type="predicted"/>
<protein>
    <submittedName>
        <fullName evidence="2">Uncharacterized protein</fullName>
    </submittedName>
</protein>
<gene>
    <name evidence="2" type="ORF">AMK59_381</name>
</gene>
<dbReference type="OrthoDB" id="10261302at2759"/>
<feature type="region of interest" description="Disordered" evidence="1">
    <location>
        <begin position="89"/>
        <end position="127"/>
    </location>
</feature>
<comment type="caution">
    <text evidence="2">The sequence shown here is derived from an EMBL/GenBank/DDBJ whole genome shotgun (WGS) entry which is preliminary data.</text>
</comment>
<organism evidence="2 3">
    <name type="scientific">Oryctes borbonicus</name>
    <dbReference type="NCBI Taxonomy" id="1629725"/>
    <lineage>
        <taxon>Eukaryota</taxon>
        <taxon>Metazoa</taxon>
        <taxon>Ecdysozoa</taxon>
        <taxon>Arthropoda</taxon>
        <taxon>Hexapoda</taxon>
        <taxon>Insecta</taxon>
        <taxon>Pterygota</taxon>
        <taxon>Neoptera</taxon>
        <taxon>Endopterygota</taxon>
        <taxon>Coleoptera</taxon>
        <taxon>Polyphaga</taxon>
        <taxon>Scarabaeiformia</taxon>
        <taxon>Scarabaeidae</taxon>
        <taxon>Dynastinae</taxon>
        <taxon>Oryctes</taxon>
    </lineage>
</organism>
<accession>A0A0T6BD61</accession>
<feature type="compositionally biased region" description="Low complexity" evidence="1">
    <location>
        <begin position="100"/>
        <end position="116"/>
    </location>
</feature>
<feature type="compositionally biased region" description="Polar residues" evidence="1">
    <location>
        <begin position="117"/>
        <end position="127"/>
    </location>
</feature>